<feature type="transmembrane region" description="Helical" evidence="1">
    <location>
        <begin position="66"/>
        <end position="85"/>
    </location>
</feature>
<dbReference type="AlphaFoldDB" id="A0A377DNU4"/>
<dbReference type="PRINTS" id="PR00702">
    <property type="entry name" value="ACRIFLAVINRP"/>
</dbReference>
<dbReference type="GO" id="GO:0042910">
    <property type="term" value="F:xenobiotic transmembrane transporter activity"/>
    <property type="evidence" value="ECO:0007669"/>
    <property type="project" value="TreeGrafter"/>
</dbReference>
<proteinExistence type="predicted"/>
<dbReference type="SUPFAM" id="SSF82866">
    <property type="entry name" value="Multidrug efflux transporter AcrB transmembrane domain"/>
    <property type="match status" value="1"/>
</dbReference>
<keyword evidence="1" id="KW-1133">Transmembrane helix</keyword>
<dbReference type="Proteomes" id="UP000254429">
    <property type="component" value="Unassembled WGS sequence"/>
</dbReference>
<dbReference type="InterPro" id="IPR001036">
    <property type="entry name" value="Acrflvin-R"/>
</dbReference>
<dbReference type="Gene3D" id="3.30.70.1320">
    <property type="entry name" value="Multidrug efflux transporter AcrB pore domain like"/>
    <property type="match status" value="1"/>
</dbReference>
<dbReference type="GO" id="GO:0005886">
    <property type="term" value="C:plasma membrane"/>
    <property type="evidence" value="ECO:0007669"/>
    <property type="project" value="TreeGrafter"/>
</dbReference>
<evidence type="ECO:0000256" key="1">
    <source>
        <dbReference type="SAM" id="Phobius"/>
    </source>
</evidence>
<protein>
    <submittedName>
        <fullName evidence="2">Putative multidrug efflux pump</fullName>
    </submittedName>
</protein>
<sequence>MATAELVLNRLDELAQYFPHGLEYKVAYETTSFVKASIEDVVKTLLEAIALVFLVMYLFLQNFRATLIPTIAVPVVLMGNLLRTLRLRLQRQHLNHVRDGAGDRSAGG</sequence>
<feature type="transmembrane region" description="Helical" evidence="1">
    <location>
        <begin position="41"/>
        <end position="60"/>
    </location>
</feature>
<dbReference type="Gene3D" id="1.20.1640.10">
    <property type="entry name" value="Multidrug efflux transporter AcrB transmembrane domain"/>
    <property type="match status" value="1"/>
</dbReference>
<gene>
    <name evidence="2" type="primary">acrD_4</name>
    <name evidence="2" type="ORF">NCTC8500_01535</name>
</gene>
<keyword evidence="1" id="KW-0812">Transmembrane</keyword>
<evidence type="ECO:0000313" key="2">
    <source>
        <dbReference type="EMBL" id="STM37783.1"/>
    </source>
</evidence>
<reference evidence="2 3" key="1">
    <citation type="submission" date="2018-06" db="EMBL/GenBank/DDBJ databases">
        <authorList>
            <consortium name="Pathogen Informatics"/>
            <person name="Doyle S."/>
        </authorList>
    </citation>
    <scope>NUCLEOTIDE SEQUENCE [LARGE SCALE GENOMIC DNA]</scope>
    <source>
        <strain evidence="2 3">NCTC8500</strain>
    </source>
</reference>
<accession>A0A377DNU4</accession>
<dbReference type="PANTHER" id="PTHR32063">
    <property type="match status" value="1"/>
</dbReference>
<organism evidence="2 3">
    <name type="scientific">Escherichia coli</name>
    <dbReference type="NCBI Taxonomy" id="562"/>
    <lineage>
        <taxon>Bacteria</taxon>
        <taxon>Pseudomonadati</taxon>
        <taxon>Pseudomonadota</taxon>
        <taxon>Gammaproteobacteria</taxon>
        <taxon>Enterobacterales</taxon>
        <taxon>Enterobacteriaceae</taxon>
        <taxon>Escherichia</taxon>
    </lineage>
</organism>
<dbReference type="Pfam" id="PF00873">
    <property type="entry name" value="ACR_tran"/>
    <property type="match status" value="1"/>
</dbReference>
<dbReference type="EMBL" id="UGFG01000001">
    <property type="protein sequence ID" value="STM37783.1"/>
    <property type="molecule type" value="Genomic_DNA"/>
</dbReference>
<evidence type="ECO:0000313" key="3">
    <source>
        <dbReference type="Proteomes" id="UP000254429"/>
    </source>
</evidence>
<keyword evidence="1" id="KW-0472">Membrane</keyword>
<dbReference type="PANTHER" id="PTHR32063:SF32">
    <property type="entry name" value="AMINOGLYCOSIDE EFFLUX PUMP-RELATED"/>
    <property type="match status" value="1"/>
</dbReference>
<name>A0A377DNU4_ECOLX</name>